<comment type="caution">
    <text evidence="7">The sequence shown here is derived from an EMBL/GenBank/DDBJ whole genome shotgun (WGS) entry which is preliminary data.</text>
</comment>
<dbReference type="PANTHER" id="PTHR43380">
    <property type="entry name" value="2-OXOISOVALERATE DEHYDROGENASE SUBUNIT ALPHA, MITOCHONDRIAL"/>
    <property type="match status" value="1"/>
</dbReference>
<proteinExistence type="inferred from homology"/>
<name>A0ABV6AMT0_9HYPH</name>
<dbReference type="Proteomes" id="UP001589692">
    <property type="component" value="Unassembled WGS sequence"/>
</dbReference>
<dbReference type="Gene3D" id="3.40.50.970">
    <property type="match status" value="1"/>
</dbReference>
<keyword evidence="3 4" id="KW-0786">Thiamine pyrophosphate</keyword>
<organism evidence="7 8">
    <name type="scientific">Rhizobium puerariae</name>
    <dbReference type="NCBI Taxonomy" id="1585791"/>
    <lineage>
        <taxon>Bacteria</taxon>
        <taxon>Pseudomonadati</taxon>
        <taxon>Pseudomonadota</taxon>
        <taxon>Alphaproteobacteria</taxon>
        <taxon>Hyphomicrobiales</taxon>
        <taxon>Rhizobiaceae</taxon>
        <taxon>Rhizobium/Agrobacterium group</taxon>
        <taxon>Rhizobium</taxon>
    </lineage>
</organism>
<comment type="catalytic activity">
    <reaction evidence="4">
        <text>N(6)-[(R)-lipoyl]-L-lysyl-[protein] + 3-methyl-2-oxobutanoate + H(+) = N(6)-[(R)-S(8)-2-methylpropanoyldihydrolipoyl]-L-lysyl-[protein] + CO2</text>
        <dbReference type="Rhea" id="RHEA:13457"/>
        <dbReference type="Rhea" id="RHEA-COMP:10474"/>
        <dbReference type="Rhea" id="RHEA-COMP:10497"/>
        <dbReference type="ChEBI" id="CHEBI:11851"/>
        <dbReference type="ChEBI" id="CHEBI:15378"/>
        <dbReference type="ChEBI" id="CHEBI:16526"/>
        <dbReference type="ChEBI" id="CHEBI:83099"/>
        <dbReference type="ChEBI" id="CHEBI:83142"/>
        <dbReference type="EC" id="1.2.4.4"/>
    </reaction>
</comment>
<dbReference type="Pfam" id="PF12573">
    <property type="entry name" value="OxoDH_E1alpha_N"/>
    <property type="match status" value="1"/>
</dbReference>
<comment type="function">
    <text evidence="4">The branched-chain alpha-keto dehydrogenase complex catalyzes the overall conversion of alpha-keto acids to acyl-CoA and CO(2). It contains multiple copies of three enzymatic components: branched-chain alpha-keto acid decarboxylase (E1), lipoamide acyltransferase (E2) and lipoamide dehydrogenase (E3).</text>
</comment>
<evidence type="ECO:0000313" key="7">
    <source>
        <dbReference type="EMBL" id="MFB9951930.1"/>
    </source>
</evidence>
<dbReference type="EC" id="1.2.4.4" evidence="4"/>
<reference evidence="7 8" key="1">
    <citation type="submission" date="2024-09" db="EMBL/GenBank/DDBJ databases">
        <authorList>
            <person name="Sun Q."/>
            <person name="Mori K."/>
        </authorList>
    </citation>
    <scope>NUCLEOTIDE SEQUENCE [LARGE SCALE GENOMIC DNA]</scope>
    <source>
        <strain evidence="7 8">TBRC 4938</strain>
    </source>
</reference>
<feature type="domain" description="2-oxoisovalerate dehydrogenase E1 alpha subunit N-terminal" evidence="6">
    <location>
        <begin position="5"/>
        <end position="39"/>
    </location>
</feature>
<comment type="similarity">
    <text evidence="4">Belongs to the BCKDHA family.</text>
</comment>
<sequence>MSNRPPLELYIPEPAARPGDIAQVPNAILPGPGETRRPDPLVAEAEMRDIPFELIRVLDSEGRAVGPWAPSISADRKRAGLRAMMLTRAFDERLFRAHRQGKTSFYMKSTGEEAIGAAQSLVLGRGDMCFPTYRVLSWLMARGYPLVELVNQIFSNERDPLKGRQLPILYSARDYGFYSLSGNVGSRFGHAVGWAMASAYKNDDKIALAYIGDGTTAEGDFHEALTFASVYHAPCILCVTNNQWAISSFSGIAGANETTFAAKAIAYGLPGLRVDGNDFLAVWAATEWAVDRARANKGATLIEFYTYRVEGHSTSDDPTKYRPADEAKHWPLGDPVERLKEHLVAIGEWDDARHAALAEELDEAVRAAVKEAEAVGTLGKSKPSVKEMFEGVFKEPDWRVIEQRRELGI</sequence>
<dbReference type="PANTHER" id="PTHR43380:SF1">
    <property type="entry name" value="2-OXOISOVALERATE DEHYDROGENASE SUBUNIT ALPHA, MITOCHONDRIAL"/>
    <property type="match status" value="1"/>
</dbReference>
<evidence type="ECO:0000256" key="1">
    <source>
        <dbReference type="ARBA" id="ARBA00001964"/>
    </source>
</evidence>
<evidence type="ECO:0000313" key="8">
    <source>
        <dbReference type="Proteomes" id="UP001589692"/>
    </source>
</evidence>
<dbReference type="Pfam" id="PF00676">
    <property type="entry name" value="E1_dh"/>
    <property type="match status" value="1"/>
</dbReference>
<feature type="domain" description="Dehydrogenase E1 component" evidence="5">
    <location>
        <begin position="82"/>
        <end position="376"/>
    </location>
</feature>
<evidence type="ECO:0000256" key="3">
    <source>
        <dbReference type="ARBA" id="ARBA00023052"/>
    </source>
</evidence>
<keyword evidence="2 4" id="KW-0560">Oxidoreductase</keyword>
<accession>A0ABV6AMT0</accession>
<comment type="cofactor">
    <cofactor evidence="1 4">
        <name>thiamine diphosphate</name>
        <dbReference type="ChEBI" id="CHEBI:58937"/>
    </cofactor>
</comment>
<dbReference type="RefSeq" id="WP_377264750.1">
    <property type="nucleotide sequence ID" value="NZ_JBHMAA010000031.1"/>
</dbReference>
<dbReference type="InterPro" id="IPR050771">
    <property type="entry name" value="Alpha-ketoacid_DH_E1_comp"/>
</dbReference>
<dbReference type="EMBL" id="JBHMAA010000031">
    <property type="protein sequence ID" value="MFB9951930.1"/>
    <property type="molecule type" value="Genomic_DNA"/>
</dbReference>
<keyword evidence="8" id="KW-1185">Reference proteome</keyword>
<dbReference type="CDD" id="cd02000">
    <property type="entry name" value="TPP_E1_PDC_ADC_BCADC"/>
    <property type="match status" value="1"/>
</dbReference>
<gene>
    <name evidence="7" type="ORF">ACFFP0_24035</name>
</gene>
<evidence type="ECO:0000259" key="5">
    <source>
        <dbReference type="Pfam" id="PF00676"/>
    </source>
</evidence>
<dbReference type="InterPro" id="IPR022593">
    <property type="entry name" value="Oxoisoval_DH_suAlpha_N_dom"/>
</dbReference>
<evidence type="ECO:0000259" key="6">
    <source>
        <dbReference type="Pfam" id="PF12573"/>
    </source>
</evidence>
<dbReference type="InterPro" id="IPR001017">
    <property type="entry name" value="DH_E1"/>
</dbReference>
<dbReference type="InterPro" id="IPR029061">
    <property type="entry name" value="THDP-binding"/>
</dbReference>
<evidence type="ECO:0000256" key="4">
    <source>
        <dbReference type="RuleBase" id="RU365014"/>
    </source>
</evidence>
<evidence type="ECO:0000256" key="2">
    <source>
        <dbReference type="ARBA" id="ARBA00023002"/>
    </source>
</evidence>
<protein>
    <recommendedName>
        <fullName evidence="4">2-oxoisovalerate dehydrogenase subunit alpha</fullName>
        <ecNumber evidence="4">1.2.4.4</ecNumber>
    </recommendedName>
    <alternativeName>
        <fullName evidence="4">Branched-chain alpha-keto acid dehydrogenase E1 component alpha chain</fullName>
    </alternativeName>
</protein>
<dbReference type="SUPFAM" id="SSF52518">
    <property type="entry name" value="Thiamin diphosphate-binding fold (THDP-binding)"/>
    <property type="match status" value="1"/>
</dbReference>